<accession>A0A0E9S8R6</accession>
<proteinExistence type="predicted"/>
<sequence length="60" mass="6926">MINPRALQVNLNLQSISPIKIIHLACLTLHMHGMSWFRAYIYTQTNTHMYFNLSIGIAHS</sequence>
<reference evidence="1" key="2">
    <citation type="journal article" date="2015" name="Fish Shellfish Immunol.">
        <title>Early steps in the European eel (Anguilla anguilla)-Vibrio vulnificus interaction in the gills: Role of the RtxA13 toxin.</title>
        <authorList>
            <person name="Callol A."/>
            <person name="Pajuelo D."/>
            <person name="Ebbesson L."/>
            <person name="Teles M."/>
            <person name="MacKenzie S."/>
            <person name="Amaro C."/>
        </authorList>
    </citation>
    <scope>NUCLEOTIDE SEQUENCE</scope>
</reference>
<evidence type="ECO:0000313" key="1">
    <source>
        <dbReference type="EMBL" id="JAH36913.1"/>
    </source>
</evidence>
<organism evidence="1">
    <name type="scientific">Anguilla anguilla</name>
    <name type="common">European freshwater eel</name>
    <name type="synonym">Muraena anguilla</name>
    <dbReference type="NCBI Taxonomy" id="7936"/>
    <lineage>
        <taxon>Eukaryota</taxon>
        <taxon>Metazoa</taxon>
        <taxon>Chordata</taxon>
        <taxon>Craniata</taxon>
        <taxon>Vertebrata</taxon>
        <taxon>Euteleostomi</taxon>
        <taxon>Actinopterygii</taxon>
        <taxon>Neopterygii</taxon>
        <taxon>Teleostei</taxon>
        <taxon>Anguilliformes</taxon>
        <taxon>Anguillidae</taxon>
        <taxon>Anguilla</taxon>
    </lineage>
</organism>
<dbReference type="AlphaFoldDB" id="A0A0E9S8R6"/>
<name>A0A0E9S8R6_ANGAN</name>
<reference evidence="1" key="1">
    <citation type="submission" date="2014-11" db="EMBL/GenBank/DDBJ databases">
        <authorList>
            <person name="Amaro Gonzalez C."/>
        </authorList>
    </citation>
    <scope>NUCLEOTIDE SEQUENCE</scope>
</reference>
<dbReference type="EMBL" id="GBXM01071664">
    <property type="protein sequence ID" value="JAH36913.1"/>
    <property type="molecule type" value="Transcribed_RNA"/>
</dbReference>
<protein>
    <submittedName>
        <fullName evidence="1">Uncharacterized protein</fullName>
    </submittedName>
</protein>